<organism evidence="3 4">
    <name type="scientific">Globodera rostochiensis</name>
    <name type="common">Golden nematode worm</name>
    <name type="synonym">Heterodera rostochiensis</name>
    <dbReference type="NCBI Taxonomy" id="31243"/>
    <lineage>
        <taxon>Eukaryota</taxon>
        <taxon>Metazoa</taxon>
        <taxon>Ecdysozoa</taxon>
        <taxon>Nematoda</taxon>
        <taxon>Chromadorea</taxon>
        <taxon>Rhabditida</taxon>
        <taxon>Tylenchina</taxon>
        <taxon>Tylenchomorpha</taxon>
        <taxon>Tylenchoidea</taxon>
        <taxon>Heteroderidae</taxon>
        <taxon>Heteroderinae</taxon>
        <taxon>Globodera</taxon>
    </lineage>
</organism>
<reference evidence="4" key="1">
    <citation type="submission" date="2022-11" db="UniProtKB">
        <authorList>
            <consortium name="WormBaseParasite"/>
        </authorList>
    </citation>
    <scope>IDENTIFICATION</scope>
</reference>
<feature type="region of interest" description="Disordered" evidence="1">
    <location>
        <begin position="111"/>
        <end position="141"/>
    </location>
</feature>
<evidence type="ECO:0000313" key="3">
    <source>
        <dbReference type="Proteomes" id="UP000887572"/>
    </source>
</evidence>
<protein>
    <submittedName>
        <fullName evidence="4">MULE transposase domain-containing protein</fullName>
    </submittedName>
</protein>
<evidence type="ECO:0000313" key="4">
    <source>
        <dbReference type="WBParaSite" id="Gr19_v10_g5414.t2"/>
    </source>
</evidence>
<dbReference type="Proteomes" id="UP000887572">
    <property type="component" value="Unplaced"/>
</dbReference>
<name>A0A914HZ38_GLORO</name>
<proteinExistence type="predicted"/>
<dbReference type="AlphaFoldDB" id="A0A914HZ38"/>
<sequence>MNIEKLVRCKIEGLQKMNKHYIAVEQSSVREEETNQSMLHRDSSITSVGDENLEPVEFELGKTIRGKECAWYNGFRYLRNAAHSLSWRCSDRKCKGTLRILERRDDKAFGHVGQHEHNHLPDPARKEADSKKLSLKRKIQEEPSAKPSKIFGQVRKDVNCEVFVEMGTDIALRHMMRREKASVFGNVNSANPLTINLSDALIIKDGESMLLYDSRISRPNQGDVVLVFAIPKLLDVLSKEKSWHIDGTFKCTPAQWKQCLVIGASVRKRMVVCVHALLPGKHRKYYEEVLQVIKQAVSPSFPYAVLLDFEQSEIKAVNNVFKNTSASGCMFHYGQSLVRKWKDLGLEELYGRVDAARSTLRGILSLPLIPPEHVRRAFYLLVDQSPDGLQSFMAYFCRVYVGMTRLELNGGANAFGPAANQRGEASILFNNSGRSLVSNSTRHCDNLNVFDHSYSIQFGFPSPRPSTPSMPSFATTMEVLRWEIEVVRQPLYPIRFWNVHQQAASALARTNNALESSHLHFSRNLTNHPALSDFLRAVSDDADKQHDIYRSARLHRNIQLRHKKFVLQERAIMTTLQDAEYETDIDLLQIITLLGLQIKGYLVGLHARRRESEFGEGSTIEQDE</sequence>
<dbReference type="Pfam" id="PF10551">
    <property type="entry name" value="MULE"/>
    <property type="match status" value="1"/>
</dbReference>
<dbReference type="WBParaSite" id="Gr19_v10_g5414.t2">
    <property type="protein sequence ID" value="Gr19_v10_g5414.t2"/>
    <property type="gene ID" value="Gr19_v10_g5414"/>
</dbReference>
<evidence type="ECO:0000256" key="1">
    <source>
        <dbReference type="SAM" id="MobiDB-lite"/>
    </source>
</evidence>
<accession>A0A914HZ38</accession>
<keyword evidence="3" id="KW-1185">Reference proteome</keyword>
<feature type="domain" description="MULE transposase" evidence="2">
    <location>
        <begin position="243"/>
        <end position="333"/>
    </location>
</feature>
<dbReference type="InterPro" id="IPR018289">
    <property type="entry name" value="MULE_transposase_dom"/>
</dbReference>
<dbReference type="Gene3D" id="2.20.25.240">
    <property type="match status" value="1"/>
</dbReference>
<evidence type="ECO:0000259" key="2">
    <source>
        <dbReference type="Pfam" id="PF10551"/>
    </source>
</evidence>